<evidence type="ECO:0000259" key="2">
    <source>
        <dbReference type="Pfam" id="PF18741"/>
    </source>
</evidence>
<dbReference type="EMBL" id="JBHUOP010000008">
    <property type="protein sequence ID" value="MFD2841704.1"/>
    <property type="molecule type" value="Genomic_DNA"/>
</dbReference>
<reference evidence="4" key="1">
    <citation type="journal article" date="2019" name="Int. J. Syst. Evol. Microbiol.">
        <title>The Global Catalogue of Microorganisms (GCM) 10K type strain sequencing project: providing services to taxonomists for standard genome sequencing and annotation.</title>
        <authorList>
            <consortium name="The Broad Institute Genomics Platform"/>
            <consortium name="The Broad Institute Genome Sequencing Center for Infectious Disease"/>
            <person name="Wu L."/>
            <person name="Ma J."/>
        </authorList>
    </citation>
    <scope>NUCLEOTIDE SEQUENCE [LARGE SCALE GENOMIC DNA]</scope>
    <source>
        <strain evidence="4">KCTC 33576</strain>
    </source>
</reference>
<dbReference type="SUPFAM" id="SSF52980">
    <property type="entry name" value="Restriction endonuclease-like"/>
    <property type="match status" value="1"/>
</dbReference>
<organism evidence="3 4">
    <name type="scientific">Populibacterium corticicola</name>
    <dbReference type="NCBI Taxonomy" id="1812826"/>
    <lineage>
        <taxon>Bacteria</taxon>
        <taxon>Bacillati</taxon>
        <taxon>Actinomycetota</taxon>
        <taxon>Actinomycetes</taxon>
        <taxon>Micrococcales</taxon>
        <taxon>Jonesiaceae</taxon>
        <taxon>Populibacterium</taxon>
    </lineage>
</organism>
<evidence type="ECO:0000313" key="4">
    <source>
        <dbReference type="Proteomes" id="UP001597391"/>
    </source>
</evidence>
<feature type="compositionally biased region" description="Basic and acidic residues" evidence="1">
    <location>
        <begin position="1210"/>
        <end position="1226"/>
    </location>
</feature>
<dbReference type="Proteomes" id="UP001597391">
    <property type="component" value="Unassembled WGS sequence"/>
</dbReference>
<feature type="region of interest" description="Disordered" evidence="1">
    <location>
        <begin position="1374"/>
        <end position="1404"/>
    </location>
</feature>
<protein>
    <recommendedName>
        <fullName evidence="2">Restriction endonuclease type II-like domain-containing protein</fullName>
    </recommendedName>
</protein>
<feature type="compositionally biased region" description="Basic and acidic residues" evidence="1">
    <location>
        <begin position="1143"/>
        <end position="1155"/>
    </location>
</feature>
<name>A0ABW5XLC7_9MICO</name>
<comment type="caution">
    <text evidence="3">The sequence shown here is derived from an EMBL/GenBank/DDBJ whole genome shotgun (WGS) entry which is preliminary data.</text>
</comment>
<feature type="compositionally biased region" description="Low complexity" evidence="1">
    <location>
        <begin position="1194"/>
        <end position="1209"/>
    </location>
</feature>
<feature type="domain" description="Restriction endonuclease type II-like" evidence="2">
    <location>
        <begin position="1232"/>
        <end position="1325"/>
    </location>
</feature>
<feature type="region of interest" description="Disordered" evidence="1">
    <location>
        <begin position="272"/>
        <end position="293"/>
    </location>
</feature>
<accession>A0ABW5XLC7</accession>
<evidence type="ECO:0000256" key="1">
    <source>
        <dbReference type="SAM" id="MobiDB-lite"/>
    </source>
</evidence>
<dbReference type="Pfam" id="PF18741">
    <property type="entry name" value="MTES_1575"/>
    <property type="match status" value="1"/>
</dbReference>
<feature type="compositionally biased region" description="Polar residues" evidence="1">
    <location>
        <begin position="1169"/>
        <end position="1179"/>
    </location>
</feature>
<keyword evidence="4" id="KW-1185">Reference proteome</keyword>
<dbReference type="InterPro" id="IPR049468">
    <property type="entry name" value="Restrct_endonuc-II-like_dom"/>
</dbReference>
<dbReference type="RefSeq" id="WP_377467993.1">
    <property type="nucleotide sequence ID" value="NZ_JBHUOP010000008.1"/>
</dbReference>
<sequence length="1468" mass="159102">MARPRTTAQLVGEAATQWRQALVELAGDSSLANVELLGDSVLNLTQAHPSGIAQLFAGRPTRLANIFREAASLPLARSRTRSVANHAQAQSEKYGISPTYLAIGVATWTEHEVTDPENDVAALARVAGSRPESEEQKPVPAPKPVVVRAPVLLRPISIASRSAESDYELSLEHSAEINPILSRALRSRGALLDPAALARGAFTGNGFDPSTVLDRINSLGQAVLPDFQLTDTLLVGTFVHPGQVLVDDLDDLHAGLERHEIIAALAGSEPAKEALKAELPPPSSGDADPSLERGVGDLDVSGRTALEALATGNSLFIDAPVGSDTTGVAAAIIAEAAAIGRNVLYVPGHRRAATDLTARMRSLDLDDLLLDVVPSPNWRTLVTRRLLSAMTLASVPVDREAIAQTRVELGETRMRLANMVDGLHVVHELWGISAYDALQALARLTSQRPAPSTKVRFDTDTLLRIASGLRDRISQDLRTVAELDGFTIRPTSTPWFGANLETSQAATTALAHVSALVPNKESGDSLAAMLQQIERVAEFTGLAPATTLAQWTAQVQMLEGMREILDQFQPLVYESSVDDLVAAIATKQWRAEQGIEMSGVHRRRLVKRAKDMVRPGVRVTDLHEALVRIKGQREVWAQHCPTGGWPRLPEGFREILDTHAAVMRHVAALEPVLRTTPLGGDLSNTLFGDVTKRLEQLRDDAAALDTLPQRTALLRSLMQIGLGDLLKDFTKRKIDPLMMDAELDLAWWASVCEDMLAAHPFLQDDPERGFEQYAHRFRELDRAHVASLAQLIKSAAIEQNQSTLRNYRSQGEGLFTMLVEERLTSVRAAYEEYTDVMRRLRPCMIATATMVPHLLPAHRTVDLVILDAVQHLPVEQLLSAIARGRQVVVIGDARCASGGAVTQLSELLPRVELTGDAVHRDTGLTRFLMKHGYADVLKPLPLPKPTSLVQFEQVFGTGMPNQKAGAVLSTEAEVSQVVDLVIEHVLDRSHESLAIVAGSQYHAERLREALEQAKRSNVVLANFFDSGRLEPAIVADLTEVAGLSRDAVILSLGFGRTPHGRTLHRFGAISQDGGDGLLLNALGVTRRRLTIVSCFGLGDLDITRLRTPGARMLGSLLDFAAGGLGEPLIEPEEKQAATPAKTVSDKVPARTKVQDSEATSEISDESEATSETAPPSGDQQGEAAGAQDENADATGSSPSEETSTQTTPISDEREGITHNDDGSEPDRLLVDLADRLWQYGLTVETNYGFDGSERIPLVAGHPDYPGEYFVAVLTDDLRYVAEESLRTRDRHRIERLESLGWQVITLWSVPLFLDPVSQADAVRDAVFNVHAQRMQAAAARVQPVIDGEATNAVLEHESAALAGQNMDSLLVVDDRSGELGGGAPQPSLFAPDAGADEGRGPRPDVPFGLPINAYGDNQLDELVAWISRDGVARGEEELAAQVREELGIRRRSHRVDTAISHAIRRSRV</sequence>
<dbReference type="InterPro" id="IPR011335">
    <property type="entry name" value="Restrct_endonuc-II-like"/>
</dbReference>
<evidence type="ECO:0000313" key="3">
    <source>
        <dbReference type="EMBL" id="MFD2841704.1"/>
    </source>
</evidence>
<gene>
    <name evidence="3" type="ORF">ACFSYH_14150</name>
</gene>
<proteinExistence type="predicted"/>
<feature type="region of interest" description="Disordered" evidence="1">
    <location>
        <begin position="1131"/>
        <end position="1226"/>
    </location>
</feature>